<evidence type="ECO:0000313" key="1">
    <source>
        <dbReference type="EMBL" id="BAR63650.1"/>
    </source>
</evidence>
<name>A0A0E3VY21_9BRAD</name>
<dbReference type="Proteomes" id="UP000063308">
    <property type="component" value="Plasmid pNK6d"/>
</dbReference>
<accession>A0A0E3VY21</accession>
<dbReference type="EMBL" id="AP014688">
    <property type="protein sequence ID" value="BAR63650.1"/>
    <property type="molecule type" value="Genomic_DNA"/>
</dbReference>
<protein>
    <submittedName>
        <fullName evidence="1">Uncharacterized protein</fullName>
    </submittedName>
</protein>
<gene>
    <name evidence="1" type="ORF">NK6_d_91</name>
</gene>
<geneLocation type="plasmid" evidence="2">
    <name>pNK6d DNA</name>
</geneLocation>
<dbReference type="AlphaFoldDB" id="A0A0E3VY21"/>
<keyword evidence="1" id="KW-0614">Plasmid</keyword>
<sequence>MANPVFYIGADQAEAAEQLKALETTLPAARTKHEGEAKLLKEREKAFTEYRKVLARTVSERLRQPTRYEAPQFVADVDKLGTLAGGKLSDADLDAAAATCARSEPPAKIKQ</sequence>
<evidence type="ECO:0000313" key="2">
    <source>
        <dbReference type="Proteomes" id="UP000063308"/>
    </source>
</evidence>
<proteinExistence type="predicted"/>
<organism evidence="1 2">
    <name type="scientific">Bradyrhizobium diazoefficiens</name>
    <dbReference type="NCBI Taxonomy" id="1355477"/>
    <lineage>
        <taxon>Bacteria</taxon>
        <taxon>Pseudomonadati</taxon>
        <taxon>Pseudomonadota</taxon>
        <taxon>Alphaproteobacteria</taxon>
        <taxon>Hyphomicrobiales</taxon>
        <taxon>Nitrobacteraceae</taxon>
        <taxon>Bradyrhizobium</taxon>
    </lineage>
</organism>
<reference evidence="1 2" key="1">
    <citation type="submission" date="2014-11" db="EMBL/GenBank/DDBJ databases">
        <title>Symbiosis island explosion on the genome of extra-slow-growing strains of soybean bradyrhizobia with massive insertion sequences.</title>
        <authorList>
            <person name="Iida T."/>
            <person name="Minamisawa K."/>
        </authorList>
    </citation>
    <scope>NUCLEOTIDE SEQUENCE [LARGE SCALE GENOMIC DNA]</scope>
    <source>
        <strain evidence="1 2">NK6</strain>
        <plasmid evidence="2">pNK6d DNA</plasmid>
    </source>
</reference>